<evidence type="ECO:0008006" key="5">
    <source>
        <dbReference type="Google" id="ProtNLM"/>
    </source>
</evidence>
<protein>
    <recommendedName>
        <fullName evidence="5">Coiled-coil domain-containing protein 17</fullName>
    </recommendedName>
</protein>
<dbReference type="GeneID" id="112250384"/>
<evidence type="ECO:0000256" key="1">
    <source>
        <dbReference type="SAM" id="Coils"/>
    </source>
</evidence>
<dbReference type="Proteomes" id="UP000694402">
    <property type="component" value="Unassembled WGS sequence"/>
</dbReference>
<dbReference type="PANTHER" id="PTHR33820">
    <property type="entry name" value="COILED-COIL DOMAIN-CONTAINING PROTEIN 17"/>
    <property type="match status" value="1"/>
</dbReference>
<evidence type="ECO:0000256" key="2">
    <source>
        <dbReference type="SAM" id="MobiDB-lite"/>
    </source>
</evidence>
<reference evidence="3" key="1">
    <citation type="submission" date="2025-08" db="UniProtKB">
        <authorList>
            <consortium name="Ensembl"/>
        </authorList>
    </citation>
    <scope>IDENTIFICATION</scope>
</reference>
<feature type="compositionally biased region" description="Basic and acidic residues" evidence="2">
    <location>
        <begin position="384"/>
        <end position="395"/>
    </location>
</feature>
<dbReference type="InterPro" id="IPR038800">
    <property type="entry name" value="CCDC17"/>
</dbReference>
<dbReference type="PANTHER" id="PTHR33820:SF4">
    <property type="entry name" value="COILED-COIL DOMAIN-CONTAINING PROTEIN 17"/>
    <property type="match status" value="1"/>
</dbReference>
<keyword evidence="4" id="KW-1185">Reference proteome</keyword>
<dbReference type="Ensembl" id="ENSOTST00005019477.2">
    <property type="protein sequence ID" value="ENSOTSP00005017884.2"/>
    <property type="gene ID" value="ENSOTSG00005008795.2"/>
</dbReference>
<dbReference type="RefSeq" id="XP_024276256.1">
    <property type="nucleotide sequence ID" value="XM_024420488.2"/>
</dbReference>
<sequence>MDAVMESLGEFRCRECSMAFRSLGLLEKHKALFCIGSSIGDPMVLRQEQPERKGLYPKPARTPDLIRLREQRGMHLQNMQGRTNDTERRAGKEDNLQGSVSESLALRNLTNEFHKLRMSIEGSMPNLPKWPIETEGLEDQVQVLGRKCAHRERLREMAEQHNQELAEIQTHNQLLEQQREDIAWQLGALAGQGSTAHLETLLLELRDQEVRNEEALQQLKDHITTLQPGVKEVTSDSPNPDHRKGHNANFDLISSVDGPLSTQIRALRLDYMQSGGSDPAVLAQMYDMQAEAHTLEQQAQSGDDNNGRRKRMKPPQRAGNSEVLAVEQENQRLEEEIFRIQLARDKHHREDVAVGSELHQIQREHTHYMASIQAELESLRREVERAREGPRDRRLPPPPPFPAPPAMHPLAQIYAPPALTQPRPHSTLKERHVLNSLGPAPYDPAAGFAVFYDLMLGVDATLRVLRPVAGLYSGGQEVGRPTPLPPTQCQPGGGQPYSQTVPPGNYALLAVKQPMPRMQPSPSLSLVVELQAAGGLDAYSQEVQRLVSRGWARLELFDQHNQVQSGYWRVPVRALPIRPSLSPVQLNSVPQVGNMELCLRVVNARDRDVQSLAKIDPSNTSHYKYPSMVSNIPPTLQGNRPLSLSMLQPSAANNLFSLLPYTDHKDPPPMEDPNQR</sequence>
<keyword evidence="1" id="KW-0175">Coiled coil</keyword>
<feature type="compositionally biased region" description="Basic and acidic residues" evidence="2">
    <location>
        <begin position="84"/>
        <end position="95"/>
    </location>
</feature>
<feature type="region of interest" description="Disordered" evidence="2">
    <location>
        <begin position="75"/>
        <end position="99"/>
    </location>
</feature>
<feature type="region of interest" description="Disordered" evidence="2">
    <location>
        <begin position="296"/>
        <end position="323"/>
    </location>
</feature>
<proteinExistence type="predicted"/>
<gene>
    <name evidence="3" type="primary">CCDC17</name>
</gene>
<accession>A0A8C8EPB1</accession>
<feature type="region of interest" description="Disordered" evidence="2">
    <location>
        <begin position="384"/>
        <end position="404"/>
    </location>
</feature>
<evidence type="ECO:0000313" key="3">
    <source>
        <dbReference type="Ensembl" id="ENSOTSP00005017884.2"/>
    </source>
</evidence>
<name>A0A8C8EPB1_ONCTS</name>
<feature type="region of interest" description="Disordered" evidence="2">
    <location>
        <begin position="228"/>
        <end position="254"/>
    </location>
</feature>
<evidence type="ECO:0000313" key="4">
    <source>
        <dbReference type="Proteomes" id="UP000694402"/>
    </source>
</evidence>
<dbReference type="AlphaFoldDB" id="A0A8C8EPB1"/>
<dbReference type="GeneTree" id="ENSGT00940000167241"/>
<reference evidence="3" key="2">
    <citation type="submission" date="2025-09" db="UniProtKB">
        <authorList>
            <consortium name="Ensembl"/>
        </authorList>
    </citation>
    <scope>IDENTIFICATION</scope>
</reference>
<feature type="coiled-coil region" evidence="1">
    <location>
        <begin position="151"/>
        <end position="222"/>
    </location>
</feature>
<organism evidence="3 4">
    <name type="scientific">Oncorhynchus tshawytscha</name>
    <name type="common">Chinook salmon</name>
    <name type="synonym">Salmo tshawytscha</name>
    <dbReference type="NCBI Taxonomy" id="74940"/>
    <lineage>
        <taxon>Eukaryota</taxon>
        <taxon>Metazoa</taxon>
        <taxon>Chordata</taxon>
        <taxon>Craniata</taxon>
        <taxon>Vertebrata</taxon>
        <taxon>Euteleostomi</taxon>
        <taxon>Actinopterygii</taxon>
        <taxon>Neopterygii</taxon>
        <taxon>Teleostei</taxon>
        <taxon>Protacanthopterygii</taxon>
        <taxon>Salmoniformes</taxon>
        <taxon>Salmonidae</taxon>
        <taxon>Salmoninae</taxon>
        <taxon>Oncorhynchus</taxon>
    </lineage>
</organism>